<feature type="compositionally biased region" description="Basic and acidic residues" evidence="1">
    <location>
        <begin position="117"/>
        <end position="127"/>
    </location>
</feature>
<evidence type="ECO:0000313" key="2">
    <source>
        <dbReference type="EMBL" id="GBG68780.1"/>
    </source>
</evidence>
<gene>
    <name evidence="2" type="ORF">CBR_g3320</name>
</gene>
<protein>
    <submittedName>
        <fullName evidence="2">Uncharacterized protein</fullName>
    </submittedName>
</protein>
<evidence type="ECO:0000313" key="3">
    <source>
        <dbReference type="Proteomes" id="UP000265515"/>
    </source>
</evidence>
<comment type="caution">
    <text evidence="2">The sequence shown here is derived from an EMBL/GenBank/DDBJ whole genome shotgun (WGS) entry which is preliminary data.</text>
</comment>
<dbReference type="AlphaFoldDB" id="A0A388KFF2"/>
<dbReference type="EMBL" id="BFEA01000105">
    <property type="protein sequence ID" value="GBG68780.1"/>
    <property type="molecule type" value="Genomic_DNA"/>
</dbReference>
<feature type="region of interest" description="Disordered" evidence="1">
    <location>
        <begin position="108"/>
        <end position="127"/>
    </location>
</feature>
<dbReference type="Proteomes" id="UP000265515">
    <property type="component" value="Unassembled WGS sequence"/>
</dbReference>
<proteinExistence type="predicted"/>
<evidence type="ECO:0000256" key="1">
    <source>
        <dbReference type="SAM" id="MobiDB-lite"/>
    </source>
</evidence>
<sequence length="150" mass="17362">MDLRLTPESSIVQRWVAPLIGGDKGLHHDSPFLAVDPRGDLPVFEVRVEGEERIEQFKQHIQMELEFRWKSVKLTLDTLHRAKDIEERIRQFSREWLGGDREGWVAEVSWSGDGNGGEDREGGQEGRSVPRDYRLKFKDWLTIDCTAAFL</sequence>
<dbReference type="Gramene" id="GBG68780">
    <property type="protein sequence ID" value="GBG68780"/>
    <property type="gene ID" value="CBR_g3320"/>
</dbReference>
<keyword evidence="3" id="KW-1185">Reference proteome</keyword>
<name>A0A388KFF2_CHABU</name>
<accession>A0A388KFF2</accession>
<organism evidence="2 3">
    <name type="scientific">Chara braunii</name>
    <name type="common">Braun's stonewort</name>
    <dbReference type="NCBI Taxonomy" id="69332"/>
    <lineage>
        <taxon>Eukaryota</taxon>
        <taxon>Viridiplantae</taxon>
        <taxon>Streptophyta</taxon>
        <taxon>Charophyceae</taxon>
        <taxon>Charales</taxon>
        <taxon>Characeae</taxon>
        <taxon>Chara</taxon>
    </lineage>
</organism>
<reference evidence="2 3" key="1">
    <citation type="journal article" date="2018" name="Cell">
        <title>The Chara Genome: Secondary Complexity and Implications for Plant Terrestrialization.</title>
        <authorList>
            <person name="Nishiyama T."/>
            <person name="Sakayama H."/>
            <person name="Vries J.D."/>
            <person name="Buschmann H."/>
            <person name="Saint-Marcoux D."/>
            <person name="Ullrich K.K."/>
            <person name="Haas F.B."/>
            <person name="Vanderstraeten L."/>
            <person name="Becker D."/>
            <person name="Lang D."/>
            <person name="Vosolsobe S."/>
            <person name="Rombauts S."/>
            <person name="Wilhelmsson P.K.I."/>
            <person name="Janitza P."/>
            <person name="Kern R."/>
            <person name="Heyl A."/>
            <person name="Rumpler F."/>
            <person name="Villalobos L.I.A.C."/>
            <person name="Clay J.M."/>
            <person name="Skokan R."/>
            <person name="Toyoda A."/>
            <person name="Suzuki Y."/>
            <person name="Kagoshima H."/>
            <person name="Schijlen E."/>
            <person name="Tajeshwar N."/>
            <person name="Catarino B."/>
            <person name="Hetherington A.J."/>
            <person name="Saltykova A."/>
            <person name="Bonnot C."/>
            <person name="Breuninger H."/>
            <person name="Symeonidi A."/>
            <person name="Radhakrishnan G.V."/>
            <person name="Van Nieuwerburgh F."/>
            <person name="Deforce D."/>
            <person name="Chang C."/>
            <person name="Karol K.G."/>
            <person name="Hedrich R."/>
            <person name="Ulvskov P."/>
            <person name="Glockner G."/>
            <person name="Delwiche C.F."/>
            <person name="Petrasek J."/>
            <person name="Van de Peer Y."/>
            <person name="Friml J."/>
            <person name="Beilby M."/>
            <person name="Dolan L."/>
            <person name="Kohara Y."/>
            <person name="Sugano S."/>
            <person name="Fujiyama A."/>
            <person name="Delaux P.-M."/>
            <person name="Quint M."/>
            <person name="TheiBen G."/>
            <person name="Hagemann M."/>
            <person name="Harholt J."/>
            <person name="Dunand C."/>
            <person name="Zachgo S."/>
            <person name="Langdale J."/>
            <person name="Maumus F."/>
            <person name="Straeten D.V.D."/>
            <person name="Gould S.B."/>
            <person name="Rensing S.A."/>
        </authorList>
    </citation>
    <scope>NUCLEOTIDE SEQUENCE [LARGE SCALE GENOMIC DNA]</scope>
    <source>
        <strain evidence="2 3">S276</strain>
    </source>
</reference>